<keyword evidence="4 5" id="KW-0472">Membrane</keyword>
<accession>A0ABP3QKX8</accession>
<feature type="transmembrane region" description="Helical" evidence="5">
    <location>
        <begin position="395"/>
        <end position="417"/>
    </location>
</feature>
<feature type="transmembrane region" description="Helical" evidence="5">
    <location>
        <begin position="214"/>
        <end position="233"/>
    </location>
</feature>
<evidence type="ECO:0000313" key="7">
    <source>
        <dbReference type="Proteomes" id="UP001500866"/>
    </source>
</evidence>
<evidence type="ECO:0000256" key="4">
    <source>
        <dbReference type="ARBA" id="ARBA00023136"/>
    </source>
</evidence>
<evidence type="ECO:0008006" key="8">
    <source>
        <dbReference type="Google" id="ProtNLM"/>
    </source>
</evidence>
<organism evidence="6 7">
    <name type="scientific">Virgibacillus siamensis</name>
    <dbReference type="NCBI Taxonomy" id="480071"/>
    <lineage>
        <taxon>Bacteria</taxon>
        <taxon>Bacillati</taxon>
        <taxon>Bacillota</taxon>
        <taxon>Bacilli</taxon>
        <taxon>Bacillales</taxon>
        <taxon>Bacillaceae</taxon>
        <taxon>Virgibacillus</taxon>
    </lineage>
</organism>
<keyword evidence="3 5" id="KW-1133">Transmembrane helix</keyword>
<gene>
    <name evidence="6" type="ORF">GCM10009001_04040</name>
</gene>
<dbReference type="Proteomes" id="UP001500866">
    <property type="component" value="Unassembled WGS sequence"/>
</dbReference>
<dbReference type="InterPro" id="IPR001898">
    <property type="entry name" value="SLC13A/DASS"/>
</dbReference>
<proteinExistence type="predicted"/>
<feature type="transmembrane region" description="Helical" evidence="5">
    <location>
        <begin position="120"/>
        <end position="146"/>
    </location>
</feature>
<name>A0ABP3QKX8_9BACI</name>
<dbReference type="PANTHER" id="PTHR10283">
    <property type="entry name" value="SOLUTE CARRIER FAMILY 13 MEMBER"/>
    <property type="match status" value="1"/>
</dbReference>
<evidence type="ECO:0000313" key="6">
    <source>
        <dbReference type="EMBL" id="GAA0591190.1"/>
    </source>
</evidence>
<feature type="transmembrane region" description="Helical" evidence="5">
    <location>
        <begin position="74"/>
        <end position="97"/>
    </location>
</feature>
<keyword evidence="2 5" id="KW-0812">Transmembrane</keyword>
<dbReference type="EMBL" id="BAAADS010000001">
    <property type="protein sequence ID" value="GAA0591190.1"/>
    <property type="molecule type" value="Genomic_DNA"/>
</dbReference>
<dbReference type="PANTHER" id="PTHR10283:SF125">
    <property type="entry name" value="MG(2+)_CITRATE COMPLEX SECONDARY TRANSPORTER"/>
    <property type="match status" value="1"/>
</dbReference>
<evidence type="ECO:0000256" key="5">
    <source>
        <dbReference type="SAM" id="Phobius"/>
    </source>
</evidence>
<reference evidence="7" key="1">
    <citation type="journal article" date="2019" name="Int. J. Syst. Evol. Microbiol.">
        <title>The Global Catalogue of Microorganisms (GCM) 10K type strain sequencing project: providing services to taxonomists for standard genome sequencing and annotation.</title>
        <authorList>
            <consortium name="The Broad Institute Genomics Platform"/>
            <consortium name="The Broad Institute Genome Sequencing Center for Infectious Disease"/>
            <person name="Wu L."/>
            <person name="Ma J."/>
        </authorList>
    </citation>
    <scope>NUCLEOTIDE SEQUENCE [LARGE SCALE GENOMIC DNA]</scope>
    <source>
        <strain evidence="7">JCM 15395</strain>
    </source>
</reference>
<evidence type="ECO:0000256" key="2">
    <source>
        <dbReference type="ARBA" id="ARBA00022692"/>
    </source>
</evidence>
<feature type="transmembrane region" description="Helical" evidence="5">
    <location>
        <begin position="437"/>
        <end position="458"/>
    </location>
</feature>
<dbReference type="Pfam" id="PF00939">
    <property type="entry name" value="Na_sulph_symp"/>
    <property type="match status" value="1"/>
</dbReference>
<protein>
    <recommendedName>
        <fullName evidence="8">Anion transporter</fullName>
    </recommendedName>
</protein>
<feature type="transmembrane region" description="Helical" evidence="5">
    <location>
        <begin position="34"/>
        <end position="67"/>
    </location>
</feature>
<feature type="transmembrane region" description="Helical" evidence="5">
    <location>
        <begin position="262"/>
        <end position="279"/>
    </location>
</feature>
<sequence length="459" mass="51229">MKWKILFFIAITVLFIKTRDTVFADFSIEQQLTLGLLVVAVYLWVASPLPSGATSILLIALMMLLGLADGVEEAVVGFLSPALYFIIMLSFISHALVKVGIDRVIAGTLVKVSRSGPKSIVYGLPAFIAVLPIILPSAVARFKIFLPLLTRLNHYFGFGEKSLFKKFSMYVIGMMNQNATMIIFTGGGFPVLASQLFSDYGIAEVGWLEWFGRIAPPLWIGLFLVTIFVWQFLKYTTNDSEWENHRDNMPVDKNERVSMPPAFWVAVIGFLLMISAWIITDRDQVPLVLPPMLLVVLYALPKMGLIDNKVIRGYDWENFLLLGASFSLGMLMSRNGTAEILAKQLLELVPQDGSILIKVILIALFVFILRFMFVVPSSAVIVIFPIVISYAELIGIAPVNLSFLVVMIIGGMMVLPIHSPTTFYAYETGVFSKTEQYVIGIFSSFIMMLTAIFAALYYW</sequence>
<feature type="transmembrane region" description="Helical" evidence="5">
    <location>
        <begin position="167"/>
        <end position="194"/>
    </location>
</feature>
<evidence type="ECO:0000256" key="1">
    <source>
        <dbReference type="ARBA" id="ARBA00004141"/>
    </source>
</evidence>
<evidence type="ECO:0000256" key="3">
    <source>
        <dbReference type="ARBA" id="ARBA00022989"/>
    </source>
</evidence>
<comment type="subcellular location">
    <subcellularLocation>
        <location evidence="1">Membrane</location>
        <topology evidence="1">Multi-pass membrane protein</topology>
    </subcellularLocation>
</comment>
<feature type="transmembrane region" description="Helical" evidence="5">
    <location>
        <begin position="355"/>
        <end position="388"/>
    </location>
</feature>
<comment type="caution">
    <text evidence="6">The sequence shown here is derived from an EMBL/GenBank/DDBJ whole genome shotgun (WGS) entry which is preliminary data.</text>
</comment>
<feature type="transmembrane region" description="Helical" evidence="5">
    <location>
        <begin position="285"/>
        <end position="306"/>
    </location>
</feature>
<keyword evidence="7" id="KW-1185">Reference proteome</keyword>
<dbReference type="RefSeq" id="WP_343809825.1">
    <property type="nucleotide sequence ID" value="NZ_BAAADS010000001.1"/>
</dbReference>